<dbReference type="RefSeq" id="WP_066406962.1">
    <property type="nucleotide sequence ID" value="NZ_FKBS01000006.1"/>
</dbReference>
<organism evidence="6 7">
    <name type="scientific">Bordetella ansorpii</name>
    <dbReference type="NCBI Taxonomy" id="288768"/>
    <lineage>
        <taxon>Bacteria</taxon>
        <taxon>Pseudomonadati</taxon>
        <taxon>Pseudomonadota</taxon>
        <taxon>Betaproteobacteria</taxon>
        <taxon>Burkholderiales</taxon>
        <taxon>Alcaligenaceae</taxon>
        <taxon>Bordetella</taxon>
    </lineage>
</organism>
<dbReference type="SUPFAM" id="SSF48498">
    <property type="entry name" value="Tetracyclin repressor-like, C-terminal domain"/>
    <property type="match status" value="1"/>
</dbReference>
<dbReference type="AlphaFoldDB" id="A0A157KJ97"/>
<dbReference type="OrthoDB" id="5293507at2"/>
<dbReference type="InterPro" id="IPR009057">
    <property type="entry name" value="Homeodomain-like_sf"/>
</dbReference>
<dbReference type="GO" id="GO:0003700">
    <property type="term" value="F:DNA-binding transcription factor activity"/>
    <property type="evidence" value="ECO:0007669"/>
    <property type="project" value="TreeGrafter"/>
</dbReference>
<feature type="domain" description="HTH tetR-type" evidence="5">
    <location>
        <begin position="13"/>
        <end position="73"/>
    </location>
</feature>
<dbReference type="InterPro" id="IPR001647">
    <property type="entry name" value="HTH_TetR"/>
</dbReference>
<sequence length="225" mass="24158">MSLPAPPPAARANAKAAKILEAARDVFLQHGFAEATSDMIQQAAGVSKATMYAHFENKEALFIAAIEHQCGEVVAEMRKTEFATGPIQTMLTEIGRTYLLQALSPRGLATVRVVVAAAPRFPALARTFFVLGPRTVCELVARHLALAIERGDIDLGTVGLDVAANHFLSLIRGEAQLECLLHPDSRPSEAQIESWTTSGVETFLRAYGVAHQKSGARAGRKTARA</sequence>
<reference evidence="6 7" key="1">
    <citation type="submission" date="2016-03" db="EMBL/GenBank/DDBJ databases">
        <authorList>
            <consortium name="Pathogen Informatics"/>
        </authorList>
    </citation>
    <scope>NUCLEOTIDE SEQUENCE [LARGE SCALE GENOMIC DNA]</scope>
    <source>
        <strain evidence="6 7">NCTC13364</strain>
    </source>
</reference>
<dbReference type="Pfam" id="PF14246">
    <property type="entry name" value="TetR_C_7"/>
    <property type="match status" value="1"/>
</dbReference>
<evidence type="ECO:0000256" key="1">
    <source>
        <dbReference type="ARBA" id="ARBA00023015"/>
    </source>
</evidence>
<dbReference type="FunFam" id="1.10.10.60:FF:000141">
    <property type="entry name" value="TetR family transcriptional regulator"/>
    <property type="match status" value="1"/>
</dbReference>
<dbReference type="SUPFAM" id="SSF46689">
    <property type="entry name" value="Homeodomain-like"/>
    <property type="match status" value="1"/>
</dbReference>
<dbReference type="GO" id="GO:0000976">
    <property type="term" value="F:transcription cis-regulatory region binding"/>
    <property type="evidence" value="ECO:0007669"/>
    <property type="project" value="TreeGrafter"/>
</dbReference>
<dbReference type="Gene3D" id="1.10.357.10">
    <property type="entry name" value="Tetracycline Repressor, domain 2"/>
    <property type="match status" value="1"/>
</dbReference>
<dbReference type="InterPro" id="IPR036271">
    <property type="entry name" value="Tet_transcr_reg_TetR-rel_C_sf"/>
</dbReference>
<dbReference type="Proteomes" id="UP000077037">
    <property type="component" value="Unassembled WGS sequence"/>
</dbReference>
<evidence type="ECO:0000256" key="4">
    <source>
        <dbReference type="PROSITE-ProRule" id="PRU00335"/>
    </source>
</evidence>
<evidence type="ECO:0000256" key="3">
    <source>
        <dbReference type="ARBA" id="ARBA00023163"/>
    </source>
</evidence>
<name>A0A157KJ97_9BORD</name>
<evidence type="ECO:0000313" key="7">
    <source>
        <dbReference type="Proteomes" id="UP000077037"/>
    </source>
</evidence>
<proteinExistence type="predicted"/>
<evidence type="ECO:0000256" key="2">
    <source>
        <dbReference type="ARBA" id="ARBA00023125"/>
    </source>
</evidence>
<dbReference type="InterPro" id="IPR039536">
    <property type="entry name" value="TetR_C_Proteobacteria"/>
</dbReference>
<dbReference type="Gene3D" id="1.10.10.60">
    <property type="entry name" value="Homeodomain-like"/>
    <property type="match status" value="1"/>
</dbReference>
<evidence type="ECO:0000313" key="6">
    <source>
        <dbReference type="EMBL" id="SAH84440.1"/>
    </source>
</evidence>
<dbReference type="EMBL" id="FKBS01000006">
    <property type="protein sequence ID" value="SAH84440.1"/>
    <property type="molecule type" value="Genomic_DNA"/>
</dbReference>
<gene>
    <name evidence="6" type="primary">acnR_1</name>
    <name evidence="6" type="ORF">SAMEA1982600_00377</name>
</gene>
<keyword evidence="3" id="KW-0804">Transcription</keyword>
<dbReference type="PROSITE" id="PS50977">
    <property type="entry name" value="HTH_TETR_2"/>
    <property type="match status" value="1"/>
</dbReference>
<keyword evidence="2 4" id="KW-0238">DNA-binding</keyword>
<dbReference type="Pfam" id="PF00440">
    <property type="entry name" value="TetR_N"/>
    <property type="match status" value="1"/>
</dbReference>
<evidence type="ECO:0000259" key="5">
    <source>
        <dbReference type="PROSITE" id="PS50977"/>
    </source>
</evidence>
<feature type="DNA-binding region" description="H-T-H motif" evidence="4">
    <location>
        <begin position="36"/>
        <end position="55"/>
    </location>
</feature>
<dbReference type="PANTHER" id="PTHR30055:SF146">
    <property type="entry name" value="HTH-TYPE TRANSCRIPTIONAL DUAL REGULATOR CECR"/>
    <property type="match status" value="1"/>
</dbReference>
<accession>A0A157KJ97</accession>
<dbReference type="PANTHER" id="PTHR30055">
    <property type="entry name" value="HTH-TYPE TRANSCRIPTIONAL REGULATOR RUTR"/>
    <property type="match status" value="1"/>
</dbReference>
<dbReference type="PRINTS" id="PR00455">
    <property type="entry name" value="HTHTETR"/>
</dbReference>
<keyword evidence="1" id="KW-0805">Transcription regulation</keyword>
<dbReference type="InterPro" id="IPR050109">
    <property type="entry name" value="HTH-type_TetR-like_transc_reg"/>
</dbReference>
<protein>
    <submittedName>
        <fullName evidence="6">TetR family transcriptional regulator</fullName>
    </submittedName>
</protein>